<evidence type="ECO:0000313" key="9">
    <source>
        <dbReference type="Proteomes" id="UP000095284"/>
    </source>
</evidence>
<sequence>MATARELMLISSLNMAYIFYLGYISIPESFSSQFMKLAIGLVFLTVIVAINGDSERSWTDEDGVEIEIIKKIPDSKCKIRAEPGDHIQQYFKLTDPKGTVIGSNFGQKPYEIILGRGTALRAMDYAMRGMCIGEQRRVIIPPEAYEEDELPRGAVQGDNLHYFVELKAIFRPIPGESWTEDDGLHIEQTHVVPEEECIKAEKHDTVHQHYTIRLQDGTFIDSSYSRGKPFEFELGVGRVISGVDRAMLGMCEGEKRKVIIPPVAGYGEEGKAGVIPPNSWLVFEIELTKLVKNRKEEL</sequence>
<evidence type="ECO:0000256" key="2">
    <source>
        <dbReference type="ARBA" id="ARBA00013194"/>
    </source>
</evidence>
<comment type="catalytic activity">
    <reaction evidence="1 6">
        <text>[protein]-peptidylproline (omega=180) = [protein]-peptidylproline (omega=0)</text>
        <dbReference type="Rhea" id="RHEA:16237"/>
        <dbReference type="Rhea" id="RHEA-COMP:10747"/>
        <dbReference type="Rhea" id="RHEA-COMP:10748"/>
        <dbReference type="ChEBI" id="CHEBI:83833"/>
        <dbReference type="ChEBI" id="CHEBI:83834"/>
        <dbReference type="EC" id="5.2.1.8"/>
    </reaction>
</comment>
<feature type="domain" description="PPIase FKBP-type" evidence="8">
    <location>
        <begin position="84"/>
        <end position="143"/>
    </location>
</feature>
<keyword evidence="7" id="KW-0812">Transmembrane</keyword>
<evidence type="ECO:0000256" key="1">
    <source>
        <dbReference type="ARBA" id="ARBA00000971"/>
    </source>
</evidence>
<evidence type="ECO:0000259" key="8">
    <source>
        <dbReference type="PROSITE" id="PS50059"/>
    </source>
</evidence>
<dbReference type="InterPro" id="IPR051989">
    <property type="entry name" value="FKBP-like_isomerase"/>
</dbReference>
<keyword evidence="7" id="KW-1133">Transmembrane helix</keyword>
<dbReference type="AlphaFoldDB" id="A0A1I7RX26"/>
<dbReference type="EC" id="5.2.1.8" evidence="2 6"/>
<dbReference type="WBParaSite" id="BXY_0528900.1">
    <property type="protein sequence ID" value="BXY_0528900.1"/>
    <property type="gene ID" value="BXY_0528900"/>
</dbReference>
<reference evidence="10" key="1">
    <citation type="submission" date="2016-11" db="UniProtKB">
        <authorList>
            <consortium name="WormBaseParasite"/>
        </authorList>
    </citation>
    <scope>IDENTIFICATION</scope>
</reference>
<dbReference type="Gene3D" id="3.10.50.40">
    <property type="match status" value="2"/>
</dbReference>
<organism evidence="9 10">
    <name type="scientific">Bursaphelenchus xylophilus</name>
    <name type="common">Pinewood nematode worm</name>
    <name type="synonym">Aphelenchoides xylophilus</name>
    <dbReference type="NCBI Taxonomy" id="6326"/>
    <lineage>
        <taxon>Eukaryota</taxon>
        <taxon>Metazoa</taxon>
        <taxon>Ecdysozoa</taxon>
        <taxon>Nematoda</taxon>
        <taxon>Chromadorea</taxon>
        <taxon>Rhabditida</taxon>
        <taxon>Tylenchina</taxon>
        <taxon>Tylenchomorpha</taxon>
        <taxon>Aphelenchoidea</taxon>
        <taxon>Aphelenchoididae</taxon>
        <taxon>Bursaphelenchus</taxon>
    </lineage>
</organism>
<evidence type="ECO:0000256" key="4">
    <source>
        <dbReference type="ARBA" id="ARBA00023110"/>
    </source>
</evidence>
<dbReference type="GO" id="GO:0005783">
    <property type="term" value="C:endoplasmic reticulum"/>
    <property type="evidence" value="ECO:0007669"/>
    <property type="project" value="TreeGrafter"/>
</dbReference>
<dbReference type="PANTHER" id="PTHR46046:SF5">
    <property type="entry name" value="PEPTIDYLPROLYL ISOMERASE"/>
    <property type="match status" value="1"/>
</dbReference>
<keyword evidence="3" id="KW-0677">Repeat</keyword>
<dbReference type="PANTHER" id="PTHR46046">
    <property type="entry name" value="PEPTIDYLPROLYL ISOMERASE"/>
    <property type="match status" value="1"/>
</dbReference>
<keyword evidence="5 6" id="KW-0413">Isomerase</keyword>
<evidence type="ECO:0000256" key="7">
    <source>
        <dbReference type="SAM" id="Phobius"/>
    </source>
</evidence>
<feature type="domain" description="PPIase FKBP-type" evidence="8">
    <location>
        <begin position="203"/>
        <end position="291"/>
    </location>
</feature>
<feature type="transmembrane region" description="Helical" evidence="7">
    <location>
        <begin position="7"/>
        <end position="26"/>
    </location>
</feature>
<evidence type="ECO:0000256" key="5">
    <source>
        <dbReference type="ARBA" id="ARBA00023235"/>
    </source>
</evidence>
<keyword evidence="7" id="KW-0472">Membrane</keyword>
<dbReference type="PROSITE" id="PS50059">
    <property type="entry name" value="FKBP_PPIASE"/>
    <property type="match status" value="2"/>
</dbReference>
<dbReference type="GO" id="GO:0003755">
    <property type="term" value="F:peptidyl-prolyl cis-trans isomerase activity"/>
    <property type="evidence" value="ECO:0007669"/>
    <property type="project" value="UniProtKB-KW"/>
</dbReference>
<dbReference type="Pfam" id="PF00254">
    <property type="entry name" value="FKBP_C"/>
    <property type="match status" value="2"/>
</dbReference>
<dbReference type="Proteomes" id="UP000095284">
    <property type="component" value="Unplaced"/>
</dbReference>
<name>A0A1I7RX26_BURXY</name>
<dbReference type="InterPro" id="IPR001179">
    <property type="entry name" value="PPIase_FKBP_dom"/>
</dbReference>
<evidence type="ECO:0000313" key="10">
    <source>
        <dbReference type="WBParaSite" id="BXY_0528900.1"/>
    </source>
</evidence>
<dbReference type="SUPFAM" id="SSF54534">
    <property type="entry name" value="FKBP-like"/>
    <property type="match status" value="2"/>
</dbReference>
<dbReference type="SMR" id="A0A1I7RX26"/>
<evidence type="ECO:0000256" key="6">
    <source>
        <dbReference type="PROSITE-ProRule" id="PRU00277"/>
    </source>
</evidence>
<protein>
    <recommendedName>
        <fullName evidence="2 6">peptidylprolyl isomerase</fullName>
        <ecNumber evidence="2 6">5.2.1.8</ecNumber>
    </recommendedName>
</protein>
<dbReference type="InterPro" id="IPR046357">
    <property type="entry name" value="PPIase_dom_sf"/>
</dbReference>
<dbReference type="FunFam" id="3.10.50.40:FF:000006">
    <property type="entry name" value="Peptidyl-prolyl cis-trans isomerase"/>
    <property type="match status" value="1"/>
</dbReference>
<keyword evidence="4 6" id="KW-0697">Rotamase</keyword>
<evidence type="ECO:0000256" key="3">
    <source>
        <dbReference type="ARBA" id="ARBA00022737"/>
    </source>
</evidence>
<accession>A0A1I7RX26</accession>
<dbReference type="eggNOG" id="KOG0549">
    <property type="taxonomic scope" value="Eukaryota"/>
</dbReference>
<proteinExistence type="predicted"/>